<protein>
    <submittedName>
        <fullName evidence="1">Uncharacterized protein</fullName>
    </submittedName>
</protein>
<comment type="caution">
    <text evidence="1">The sequence shown here is derived from an EMBL/GenBank/DDBJ whole genome shotgun (WGS) entry which is preliminary data.</text>
</comment>
<accession>A0A178IC66</accession>
<sequence length="189" mass="19469">MAISKEQINRVGICSYPEDSADSLRPQVEQNTASINQHAAAIGQNAAAIGQLGNRMNGAESAIAALQAGGGSGGLTLRYVDGGTGAMFDAQSGQWVVIDATNTGMATTVLAIAPVQSATGPIRITILQNAWTSLSLSFSGENLRGQTFNGGSMWDWSGGPPNLGQGTDITLTPMPDHNTWVVSGVHTQG</sequence>
<gene>
    <name evidence="1" type="ORF">AW736_21925</name>
</gene>
<evidence type="ECO:0000313" key="1">
    <source>
        <dbReference type="EMBL" id="OAM87580.1"/>
    </source>
</evidence>
<name>A0A178IC66_9BACT</name>
<proteinExistence type="predicted"/>
<evidence type="ECO:0000313" key="2">
    <source>
        <dbReference type="Proteomes" id="UP000078486"/>
    </source>
</evidence>
<dbReference type="Gene3D" id="1.20.5.340">
    <property type="match status" value="1"/>
</dbReference>
<dbReference type="EMBL" id="LRRQ01000167">
    <property type="protein sequence ID" value="OAM87580.1"/>
    <property type="molecule type" value="Genomic_DNA"/>
</dbReference>
<organism evidence="1 2">
    <name type="scientific">Termitidicoccus mucosus</name>
    <dbReference type="NCBI Taxonomy" id="1184151"/>
    <lineage>
        <taxon>Bacteria</taxon>
        <taxon>Pseudomonadati</taxon>
        <taxon>Verrucomicrobiota</taxon>
        <taxon>Opitutia</taxon>
        <taxon>Opitutales</taxon>
        <taxon>Opitutaceae</taxon>
        <taxon>Termitidicoccus</taxon>
    </lineage>
</organism>
<dbReference type="RefSeq" id="WP_068772449.1">
    <property type="nucleotide sequence ID" value="NZ_CP109796.1"/>
</dbReference>
<dbReference type="Proteomes" id="UP000078486">
    <property type="component" value="Unassembled WGS sequence"/>
</dbReference>
<dbReference type="AlphaFoldDB" id="A0A178IC66"/>
<keyword evidence="2" id="KW-1185">Reference proteome</keyword>
<reference evidence="1 2" key="1">
    <citation type="submission" date="2016-01" db="EMBL/GenBank/DDBJ databases">
        <title>High potential of lignocellulose degradation of a new Verrucomicrobia species.</title>
        <authorList>
            <person name="Wang Y."/>
            <person name="Shi Y."/>
            <person name="Qiu Z."/>
            <person name="Liu S."/>
            <person name="Yang H."/>
        </authorList>
    </citation>
    <scope>NUCLEOTIDE SEQUENCE [LARGE SCALE GENOMIC DNA]</scope>
    <source>
        <strain evidence="1 2">TSB47</strain>
    </source>
</reference>
<dbReference type="STRING" id="1184151.AW736_21925"/>